<sequence>GISHSSVCIRSIKLKPRQDRLFKGINTATDRLKVYVFRDCSHKFVFPSISCVCSHESCVFRGPSSAILTTLRKEDS</sequence>
<dbReference type="EMBL" id="JAHRHJ020003813">
    <property type="protein sequence ID" value="KAH9287689.1"/>
    <property type="molecule type" value="Genomic_DNA"/>
</dbReference>
<gene>
    <name evidence="1" type="ORF">KI387_031806</name>
</gene>
<proteinExistence type="predicted"/>
<dbReference type="AlphaFoldDB" id="A0AA38C0K8"/>
<organism evidence="1 2">
    <name type="scientific">Taxus chinensis</name>
    <name type="common">Chinese yew</name>
    <name type="synonym">Taxus wallichiana var. chinensis</name>
    <dbReference type="NCBI Taxonomy" id="29808"/>
    <lineage>
        <taxon>Eukaryota</taxon>
        <taxon>Viridiplantae</taxon>
        <taxon>Streptophyta</taxon>
        <taxon>Embryophyta</taxon>
        <taxon>Tracheophyta</taxon>
        <taxon>Spermatophyta</taxon>
        <taxon>Pinopsida</taxon>
        <taxon>Pinidae</taxon>
        <taxon>Conifers II</taxon>
        <taxon>Cupressales</taxon>
        <taxon>Taxaceae</taxon>
        <taxon>Taxus</taxon>
    </lineage>
</organism>
<evidence type="ECO:0000313" key="1">
    <source>
        <dbReference type="EMBL" id="KAH9287689.1"/>
    </source>
</evidence>
<keyword evidence="2" id="KW-1185">Reference proteome</keyword>
<feature type="non-terminal residue" evidence="1">
    <location>
        <position position="1"/>
    </location>
</feature>
<reference evidence="1 2" key="1">
    <citation type="journal article" date="2021" name="Nat. Plants">
        <title>The Taxus genome provides insights into paclitaxel biosynthesis.</title>
        <authorList>
            <person name="Xiong X."/>
            <person name="Gou J."/>
            <person name="Liao Q."/>
            <person name="Li Y."/>
            <person name="Zhou Q."/>
            <person name="Bi G."/>
            <person name="Li C."/>
            <person name="Du R."/>
            <person name="Wang X."/>
            <person name="Sun T."/>
            <person name="Guo L."/>
            <person name="Liang H."/>
            <person name="Lu P."/>
            <person name="Wu Y."/>
            <person name="Zhang Z."/>
            <person name="Ro D.K."/>
            <person name="Shang Y."/>
            <person name="Huang S."/>
            <person name="Yan J."/>
        </authorList>
    </citation>
    <scope>NUCLEOTIDE SEQUENCE [LARGE SCALE GENOMIC DNA]</scope>
    <source>
        <strain evidence="1">Ta-2019</strain>
    </source>
</reference>
<dbReference type="Proteomes" id="UP000824469">
    <property type="component" value="Unassembled WGS sequence"/>
</dbReference>
<protein>
    <submittedName>
        <fullName evidence="1">Uncharacterized protein</fullName>
    </submittedName>
</protein>
<name>A0AA38C0K8_TAXCH</name>
<feature type="non-terminal residue" evidence="1">
    <location>
        <position position="76"/>
    </location>
</feature>
<accession>A0AA38C0K8</accession>
<comment type="caution">
    <text evidence="1">The sequence shown here is derived from an EMBL/GenBank/DDBJ whole genome shotgun (WGS) entry which is preliminary data.</text>
</comment>
<evidence type="ECO:0000313" key="2">
    <source>
        <dbReference type="Proteomes" id="UP000824469"/>
    </source>
</evidence>